<name>A0A1I3K370_9EURY</name>
<dbReference type="GeneID" id="14208876"/>
<organism evidence="2 3">
    <name type="scientific">Natronobacterium gregoryi</name>
    <dbReference type="NCBI Taxonomy" id="44930"/>
    <lineage>
        <taxon>Archaea</taxon>
        <taxon>Methanobacteriati</taxon>
        <taxon>Methanobacteriota</taxon>
        <taxon>Stenosarchaea group</taxon>
        <taxon>Halobacteria</taxon>
        <taxon>Halobacteriales</taxon>
        <taxon>Natrialbaceae</taxon>
        <taxon>Natronobacterium</taxon>
    </lineage>
</organism>
<feature type="compositionally biased region" description="Low complexity" evidence="1">
    <location>
        <begin position="1"/>
        <end position="12"/>
    </location>
</feature>
<accession>A0A1I3K370</accession>
<feature type="region of interest" description="Disordered" evidence="1">
    <location>
        <begin position="1"/>
        <end position="52"/>
    </location>
</feature>
<evidence type="ECO:0000256" key="1">
    <source>
        <dbReference type="SAM" id="MobiDB-lite"/>
    </source>
</evidence>
<evidence type="ECO:0000313" key="3">
    <source>
        <dbReference type="Proteomes" id="UP000182829"/>
    </source>
</evidence>
<proteinExistence type="predicted"/>
<gene>
    <name evidence="2" type="ORF">SAMN05443661_10377</name>
</gene>
<reference evidence="2 3" key="1">
    <citation type="submission" date="2016-10" db="EMBL/GenBank/DDBJ databases">
        <authorList>
            <person name="de Groot N.N."/>
        </authorList>
    </citation>
    <scope>NUCLEOTIDE SEQUENCE [LARGE SCALE GENOMIC DNA]</scope>
    <source>
        <strain evidence="2 3">SP2</strain>
    </source>
</reference>
<protein>
    <submittedName>
        <fullName evidence="2">Uncharacterized protein</fullName>
    </submittedName>
</protein>
<dbReference type="RefSeq" id="WP_005578380.1">
    <property type="nucleotide sequence ID" value="NZ_FORO01000003.1"/>
</dbReference>
<dbReference type="AlphaFoldDB" id="A0A1I3K370"/>
<dbReference type="Proteomes" id="UP000182829">
    <property type="component" value="Unassembled WGS sequence"/>
</dbReference>
<evidence type="ECO:0000313" key="2">
    <source>
        <dbReference type="EMBL" id="SFI66969.1"/>
    </source>
</evidence>
<feature type="compositionally biased region" description="Acidic residues" evidence="1">
    <location>
        <begin position="36"/>
        <end position="45"/>
    </location>
</feature>
<feature type="compositionally biased region" description="Basic and acidic residues" evidence="1">
    <location>
        <begin position="23"/>
        <end position="35"/>
    </location>
</feature>
<sequence>MDDVYAADVVAPADREGPDEDAEQSKQRRDERESSTEDDGTDADPDSSNVYSSTGLEVLGKCLPSVSWMAGAFAP</sequence>
<dbReference type="EMBL" id="FORO01000003">
    <property type="protein sequence ID" value="SFI66969.1"/>
    <property type="molecule type" value="Genomic_DNA"/>
</dbReference>